<organism evidence="4 5">
    <name type="scientific">Aphanomyces invadans</name>
    <dbReference type="NCBI Taxonomy" id="157072"/>
    <lineage>
        <taxon>Eukaryota</taxon>
        <taxon>Sar</taxon>
        <taxon>Stramenopiles</taxon>
        <taxon>Oomycota</taxon>
        <taxon>Saprolegniomycetes</taxon>
        <taxon>Saprolegniales</taxon>
        <taxon>Verrucalvaceae</taxon>
        <taxon>Aphanomyces</taxon>
    </lineage>
</organism>
<sequence length="531" mass="58306">MDVRTTTLHQGPSSKPKGKHNAIGKFGRAVGGGIRTMLHPGKPHTQSKHKSGHDVIAAIIASDPTDHHYVGGYLHKVSDGKWAKRNWHVRWFVLDIDRGILAYYKSNPSSIVQSPHGSVAFYDDLDLHHTTNFIHAAADEAASSNPLRHRAPPSTKPHPWYRGCMDLNEPNVSLLFDKQYGHNAPNKFIFQVSSVGMGDEAKRRFQYKVSDPAFSTGDPRRIGCQRQCFLFLALVNVWSFVALNYFGFLVQVPVMALATYYFFRHRCASGASTRPAADGALPCAISGACCLHADGPLDDAIFAGDDVVVGDDDGSPATVVAHQPPKSFRFDMLSTCGQSTDDDTDENAWSIATATAFNVRSKEYKKSKKKEVEALTTFQSALQSPESPAMQLLQRFLEASTSSGDPTAILDRFKVIAQVVNEHDCGVAGYTKKLLTKNNATPVLTRPQHRIYHTPAYTEVDVDVHIFSLVARTGIHALIDKTASMLIDVAFVLQGESEAELPEQILGVCRLVRIDLAKAKHLNDVARSSDS</sequence>
<keyword evidence="5" id="KW-1185">Reference proteome</keyword>
<feature type="domain" description="Protein ENHANCED DISEASE RESISTANCE 2 C-terminal" evidence="3">
    <location>
        <begin position="389"/>
        <end position="515"/>
    </location>
</feature>
<evidence type="ECO:0000313" key="4">
    <source>
        <dbReference type="EMBL" id="RHY30815.1"/>
    </source>
</evidence>
<feature type="compositionally biased region" description="Polar residues" evidence="1">
    <location>
        <begin position="1"/>
        <end position="13"/>
    </location>
</feature>
<dbReference type="Proteomes" id="UP000285060">
    <property type="component" value="Unassembled WGS sequence"/>
</dbReference>
<evidence type="ECO:0000259" key="3">
    <source>
        <dbReference type="Pfam" id="PF07059"/>
    </source>
</evidence>
<dbReference type="Gene3D" id="2.30.29.30">
    <property type="entry name" value="Pleckstrin-homology domain (PH domain)/Phosphotyrosine-binding domain (PTB)"/>
    <property type="match status" value="1"/>
</dbReference>
<feature type="region of interest" description="Disordered" evidence="1">
    <location>
        <begin position="1"/>
        <end position="23"/>
    </location>
</feature>
<dbReference type="PANTHER" id="PTHR31558">
    <property type="entry name" value="CW14 PROTEIN"/>
    <property type="match status" value="1"/>
</dbReference>
<evidence type="ECO:0000313" key="5">
    <source>
        <dbReference type="Proteomes" id="UP000285060"/>
    </source>
</evidence>
<protein>
    <recommendedName>
        <fullName evidence="3">Protein ENHANCED DISEASE RESISTANCE 2 C-terminal domain-containing protein</fullName>
    </recommendedName>
</protein>
<gene>
    <name evidence="4" type="ORF">DYB32_003998</name>
</gene>
<dbReference type="InterPro" id="IPR011993">
    <property type="entry name" value="PH-like_dom_sf"/>
</dbReference>
<comment type="caution">
    <text evidence="4">The sequence shown here is derived from an EMBL/GenBank/DDBJ whole genome shotgun (WGS) entry which is preliminary data.</text>
</comment>
<dbReference type="InterPro" id="IPR009769">
    <property type="entry name" value="EDR2_C"/>
</dbReference>
<dbReference type="PANTHER" id="PTHR31558:SF3">
    <property type="entry name" value="CW14 PROTEIN"/>
    <property type="match status" value="1"/>
</dbReference>
<proteinExistence type="predicted"/>
<reference evidence="4 5" key="1">
    <citation type="submission" date="2018-08" db="EMBL/GenBank/DDBJ databases">
        <title>Aphanomyces genome sequencing and annotation.</title>
        <authorList>
            <person name="Minardi D."/>
            <person name="Oidtmann B."/>
            <person name="Van Der Giezen M."/>
            <person name="Studholme D.J."/>
        </authorList>
    </citation>
    <scope>NUCLEOTIDE SEQUENCE [LARGE SCALE GENOMIC DNA]</scope>
    <source>
        <strain evidence="4 5">NJM0002</strain>
    </source>
</reference>
<name>A0A418AYU7_9STRA</name>
<dbReference type="AlphaFoldDB" id="A0A418AYU7"/>
<dbReference type="Pfam" id="PF07059">
    <property type="entry name" value="EDR2_C"/>
    <property type="match status" value="1"/>
</dbReference>
<dbReference type="EMBL" id="QUSY01000272">
    <property type="protein sequence ID" value="RHY30815.1"/>
    <property type="molecule type" value="Genomic_DNA"/>
</dbReference>
<evidence type="ECO:0000256" key="2">
    <source>
        <dbReference type="SAM" id="Phobius"/>
    </source>
</evidence>
<dbReference type="VEuPathDB" id="FungiDB:H310_13442"/>
<keyword evidence="2" id="KW-0812">Transmembrane</keyword>
<keyword evidence="2" id="KW-1133">Transmembrane helix</keyword>
<accession>A0A418AYU7</accession>
<feature type="transmembrane region" description="Helical" evidence="2">
    <location>
        <begin position="230"/>
        <end position="263"/>
    </location>
</feature>
<evidence type="ECO:0000256" key="1">
    <source>
        <dbReference type="SAM" id="MobiDB-lite"/>
    </source>
</evidence>
<keyword evidence="2" id="KW-0472">Membrane</keyword>
<dbReference type="SUPFAM" id="SSF50729">
    <property type="entry name" value="PH domain-like"/>
    <property type="match status" value="1"/>
</dbReference>